<gene>
    <name evidence="2" type="ORF">E2C01_087963</name>
</gene>
<feature type="compositionally biased region" description="Basic residues" evidence="1">
    <location>
        <begin position="88"/>
        <end position="103"/>
    </location>
</feature>
<feature type="region of interest" description="Disordered" evidence="1">
    <location>
        <begin position="12"/>
        <end position="125"/>
    </location>
</feature>
<accession>A0A5B7J9I4</accession>
<feature type="compositionally biased region" description="Basic residues" evidence="1">
    <location>
        <begin position="28"/>
        <end position="39"/>
    </location>
</feature>
<proteinExistence type="predicted"/>
<dbReference type="Proteomes" id="UP000324222">
    <property type="component" value="Unassembled WGS sequence"/>
</dbReference>
<sequence length="125" mass="13525">MKASLTHRFLFPPSLSLTDPDNGERHNHLPQHHRQRLHLRLQADAPHTRPRLLRQSGSALQNGGGTCLSAASTPDRSSPSKPIGKPSRWVRGRGARGVVHRAGWRGYVPPASCAGGASVHPTRAS</sequence>
<evidence type="ECO:0000313" key="2">
    <source>
        <dbReference type="EMBL" id="MPC92852.1"/>
    </source>
</evidence>
<comment type="caution">
    <text evidence="2">The sequence shown here is derived from an EMBL/GenBank/DDBJ whole genome shotgun (WGS) entry which is preliminary data.</text>
</comment>
<evidence type="ECO:0000313" key="3">
    <source>
        <dbReference type="Proteomes" id="UP000324222"/>
    </source>
</evidence>
<dbReference type="AlphaFoldDB" id="A0A5B7J9I4"/>
<name>A0A5B7J9I4_PORTR</name>
<feature type="compositionally biased region" description="Polar residues" evidence="1">
    <location>
        <begin position="69"/>
        <end position="80"/>
    </location>
</feature>
<keyword evidence="3" id="KW-1185">Reference proteome</keyword>
<evidence type="ECO:0000256" key="1">
    <source>
        <dbReference type="SAM" id="MobiDB-lite"/>
    </source>
</evidence>
<dbReference type="EMBL" id="VSRR010092744">
    <property type="protein sequence ID" value="MPC92852.1"/>
    <property type="molecule type" value="Genomic_DNA"/>
</dbReference>
<reference evidence="2 3" key="1">
    <citation type="submission" date="2019-05" db="EMBL/GenBank/DDBJ databases">
        <title>Another draft genome of Portunus trituberculatus and its Hox gene families provides insights of decapod evolution.</title>
        <authorList>
            <person name="Jeong J.-H."/>
            <person name="Song I."/>
            <person name="Kim S."/>
            <person name="Choi T."/>
            <person name="Kim D."/>
            <person name="Ryu S."/>
            <person name="Kim W."/>
        </authorList>
    </citation>
    <scope>NUCLEOTIDE SEQUENCE [LARGE SCALE GENOMIC DNA]</scope>
    <source>
        <tissue evidence="2">Muscle</tissue>
    </source>
</reference>
<protein>
    <submittedName>
        <fullName evidence="2">Uncharacterized protein</fullName>
    </submittedName>
</protein>
<organism evidence="2 3">
    <name type="scientific">Portunus trituberculatus</name>
    <name type="common">Swimming crab</name>
    <name type="synonym">Neptunus trituberculatus</name>
    <dbReference type="NCBI Taxonomy" id="210409"/>
    <lineage>
        <taxon>Eukaryota</taxon>
        <taxon>Metazoa</taxon>
        <taxon>Ecdysozoa</taxon>
        <taxon>Arthropoda</taxon>
        <taxon>Crustacea</taxon>
        <taxon>Multicrustacea</taxon>
        <taxon>Malacostraca</taxon>
        <taxon>Eumalacostraca</taxon>
        <taxon>Eucarida</taxon>
        <taxon>Decapoda</taxon>
        <taxon>Pleocyemata</taxon>
        <taxon>Brachyura</taxon>
        <taxon>Eubrachyura</taxon>
        <taxon>Portunoidea</taxon>
        <taxon>Portunidae</taxon>
        <taxon>Portuninae</taxon>
        <taxon>Portunus</taxon>
    </lineage>
</organism>